<feature type="region of interest" description="Disordered" evidence="1">
    <location>
        <begin position="1"/>
        <end position="64"/>
    </location>
</feature>
<keyword evidence="2" id="KW-0812">Transmembrane</keyword>
<feature type="transmembrane region" description="Helical" evidence="2">
    <location>
        <begin position="130"/>
        <end position="150"/>
    </location>
</feature>
<evidence type="ECO:0000313" key="3">
    <source>
        <dbReference type="EMBL" id="MFC5136289.1"/>
    </source>
</evidence>
<feature type="transmembrane region" description="Helical" evidence="2">
    <location>
        <begin position="70"/>
        <end position="91"/>
    </location>
</feature>
<dbReference type="RefSeq" id="WP_122104579.1">
    <property type="nucleotide sequence ID" value="NZ_JBHSKV010000024.1"/>
</dbReference>
<dbReference type="EMBL" id="JBHSKV010000024">
    <property type="protein sequence ID" value="MFC5136289.1"/>
    <property type="molecule type" value="Genomic_DNA"/>
</dbReference>
<reference evidence="3 4" key="1">
    <citation type="journal article" date="2019" name="Int. J. Syst. Evol. Microbiol.">
        <title>The Global Catalogue of Microorganisms (GCM) 10K type strain sequencing project: providing services to taxonomists for standard genome sequencing and annotation.</title>
        <authorList>
            <consortium name="The Broad Institute Genomics Platform"/>
            <consortium name="The Broad Institute Genome Sequencing Center for Infectious Disease"/>
            <person name="Wu L."/>
            <person name="Ma J."/>
        </authorList>
    </citation>
    <scope>NUCLEOTIDE SEQUENCE [LARGE SCALE GENOMIC DNA]</scope>
    <source>
        <strain evidence="3 4">CGMCC 1.16026</strain>
    </source>
</reference>
<sequence length="155" mass="15435">MPSNGYGTGARSGGDEEGRTDLDGMDDRSTDLALDPVGSIGSIGSAERGGNPRDGSRDRSGFGPYGSDRWARVLSAVTPAAMIAAVGIRIGSAGRRFAPDAAAGLDGIPFGVDVATLSAVAGVVHDLSVLLAVAVACAVGWLLVTAAVHVSTVGQ</sequence>
<dbReference type="AlphaFoldDB" id="A0ABD5QW35"/>
<keyword evidence="2" id="KW-1133">Transmembrane helix</keyword>
<proteinExistence type="predicted"/>
<keyword evidence="4" id="KW-1185">Reference proteome</keyword>
<dbReference type="Proteomes" id="UP001596145">
    <property type="component" value="Unassembled WGS sequence"/>
</dbReference>
<name>A0ABD5QW35_9EURY</name>
<comment type="caution">
    <text evidence="3">The sequence shown here is derived from an EMBL/GenBank/DDBJ whole genome shotgun (WGS) entry which is preliminary data.</text>
</comment>
<accession>A0ABD5QW35</accession>
<feature type="compositionally biased region" description="Basic and acidic residues" evidence="1">
    <location>
        <begin position="13"/>
        <end position="30"/>
    </location>
</feature>
<evidence type="ECO:0000256" key="1">
    <source>
        <dbReference type="SAM" id="MobiDB-lite"/>
    </source>
</evidence>
<keyword evidence="2" id="KW-0472">Membrane</keyword>
<feature type="compositionally biased region" description="Gly residues" evidence="1">
    <location>
        <begin position="1"/>
        <end position="12"/>
    </location>
</feature>
<organism evidence="3 4">
    <name type="scientific">Halorubrum glutamatedens</name>
    <dbReference type="NCBI Taxonomy" id="2707018"/>
    <lineage>
        <taxon>Archaea</taxon>
        <taxon>Methanobacteriati</taxon>
        <taxon>Methanobacteriota</taxon>
        <taxon>Stenosarchaea group</taxon>
        <taxon>Halobacteria</taxon>
        <taxon>Halobacteriales</taxon>
        <taxon>Haloferacaceae</taxon>
        <taxon>Halorubrum</taxon>
    </lineage>
</organism>
<feature type="compositionally biased region" description="Basic and acidic residues" evidence="1">
    <location>
        <begin position="50"/>
        <end position="60"/>
    </location>
</feature>
<evidence type="ECO:0000256" key="2">
    <source>
        <dbReference type="SAM" id="Phobius"/>
    </source>
</evidence>
<evidence type="ECO:0000313" key="4">
    <source>
        <dbReference type="Proteomes" id="UP001596145"/>
    </source>
</evidence>
<gene>
    <name evidence="3" type="ORF">ACFPJA_16390</name>
</gene>
<protein>
    <submittedName>
        <fullName evidence="3">Uncharacterized protein</fullName>
    </submittedName>
</protein>